<accession>A0A917G7P8</accession>
<evidence type="ECO:0000256" key="1">
    <source>
        <dbReference type="ARBA" id="ARBA00023002"/>
    </source>
</evidence>
<evidence type="ECO:0000259" key="3">
    <source>
        <dbReference type="Pfam" id="PF01494"/>
    </source>
</evidence>
<dbReference type="Proteomes" id="UP000654257">
    <property type="component" value="Unassembled WGS sequence"/>
</dbReference>
<evidence type="ECO:0000256" key="2">
    <source>
        <dbReference type="SAM" id="MobiDB-lite"/>
    </source>
</evidence>
<feature type="domain" description="FAD-binding" evidence="3">
    <location>
        <begin position="13"/>
        <end position="356"/>
    </location>
</feature>
<organism evidence="4 5">
    <name type="scientific">Rhodococcoides trifolii</name>
    <dbReference type="NCBI Taxonomy" id="908250"/>
    <lineage>
        <taxon>Bacteria</taxon>
        <taxon>Bacillati</taxon>
        <taxon>Actinomycetota</taxon>
        <taxon>Actinomycetes</taxon>
        <taxon>Mycobacteriales</taxon>
        <taxon>Nocardiaceae</taxon>
        <taxon>Rhodococcoides</taxon>
    </lineage>
</organism>
<name>A0A917G7P8_9NOCA</name>
<dbReference type="NCBIfam" id="NF004829">
    <property type="entry name" value="PRK06183.1-3"/>
    <property type="match status" value="1"/>
</dbReference>
<dbReference type="GO" id="GO:0008688">
    <property type="term" value="F:3-(3-hydroxyphenyl)propionate hydroxylase activity"/>
    <property type="evidence" value="ECO:0007669"/>
    <property type="project" value="TreeGrafter"/>
</dbReference>
<dbReference type="GO" id="GO:0019622">
    <property type="term" value="P:3-(3-hydroxy)phenylpropionate catabolic process"/>
    <property type="evidence" value="ECO:0007669"/>
    <property type="project" value="TreeGrafter"/>
</dbReference>
<dbReference type="InterPro" id="IPR050631">
    <property type="entry name" value="PheA/TfdB_FAD_monoxygenase"/>
</dbReference>
<dbReference type="PRINTS" id="PR00420">
    <property type="entry name" value="RNGMNOXGNASE"/>
</dbReference>
<evidence type="ECO:0000313" key="4">
    <source>
        <dbReference type="EMBL" id="GGG26513.1"/>
    </source>
</evidence>
<reference evidence="4" key="1">
    <citation type="journal article" date="2014" name="Int. J. Syst. Evol. Microbiol.">
        <title>Complete genome sequence of Corynebacterium casei LMG S-19264T (=DSM 44701T), isolated from a smear-ripened cheese.</title>
        <authorList>
            <consortium name="US DOE Joint Genome Institute (JGI-PGF)"/>
            <person name="Walter F."/>
            <person name="Albersmeier A."/>
            <person name="Kalinowski J."/>
            <person name="Ruckert C."/>
        </authorList>
    </citation>
    <scope>NUCLEOTIDE SEQUENCE</scope>
    <source>
        <strain evidence="4">CCM 7905</strain>
    </source>
</reference>
<sequence>MDTRESISNRITADVLVVGFGPVGKLLSILLGRKGHTVVVVDKNEAAYPLPRAVTHCSDFARILQSIGLSPDTIPEITVPYDDMYSWRNGDGDTLVEVDWSGTGESGWYNTYFFHQPALEDALDSIVASLDTVQVMRGWEAVSSTQTRRDVTVGLESSSGPGEVTVIADWVVGADGANSTIRSLTGIEWHDDGYFFDWLVVDVVLHENMHFPHIASQNCDVRRPSTMVPGGPGRRRWEFMRLPTETKDELNATDKAWELLQPYGISKENADLERHSVYTFQSSWAQEWRRGRVFLAGDAAHLMPPFAGQGLGAGVRDAMNLSWKLDAVLRGVTDDRLLDTYGTERLHHAVAFVKFSTSLGEVICITDHDEAARRDRRMIDEWKEGKAPPTPPRPGLGKGVHTGEAGGSLSRQGNVRVGGKVARFDDAFGGAGAVITRSPSAFQSIDAGVRAALDDLGIRMVDLSSTDERAHAAEDVDGTYGRWFDELGVDTVLVRPDFHLYGASSGHDTADLIEGFLIRVRCHGSALTS</sequence>
<feature type="compositionally biased region" description="Gly residues" evidence="2">
    <location>
        <begin position="396"/>
        <end position="406"/>
    </location>
</feature>
<dbReference type="InterPro" id="IPR036188">
    <property type="entry name" value="FAD/NAD-bd_sf"/>
</dbReference>
<dbReference type="RefSeq" id="WP_188547296.1">
    <property type="nucleotide sequence ID" value="NZ_BMCU01000006.1"/>
</dbReference>
<dbReference type="Gene3D" id="3.30.70.2450">
    <property type="match status" value="1"/>
</dbReference>
<gene>
    <name evidence="4" type="primary">mhpA</name>
    <name evidence="4" type="ORF">GCM10007304_45410</name>
</gene>
<keyword evidence="5" id="KW-1185">Reference proteome</keyword>
<dbReference type="InterPro" id="IPR002938">
    <property type="entry name" value="FAD-bd"/>
</dbReference>
<reference evidence="4" key="2">
    <citation type="submission" date="2020-09" db="EMBL/GenBank/DDBJ databases">
        <authorList>
            <person name="Sun Q."/>
            <person name="Sedlacek I."/>
        </authorList>
    </citation>
    <scope>NUCLEOTIDE SEQUENCE</scope>
    <source>
        <strain evidence="4">CCM 7905</strain>
    </source>
</reference>
<dbReference type="AlphaFoldDB" id="A0A917G7P8"/>
<dbReference type="SUPFAM" id="SSF51905">
    <property type="entry name" value="FAD/NAD(P)-binding domain"/>
    <property type="match status" value="1"/>
</dbReference>
<comment type="caution">
    <text evidence="4">The sequence shown here is derived from an EMBL/GenBank/DDBJ whole genome shotgun (WGS) entry which is preliminary data.</text>
</comment>
<dbReference type="Gene3D" id="3.50.50.60">
    <property type="entry name" value="FAD/NAD(P)-binding domain"/>
    <property type="match status" value="1"/>
</dbReference>
<dbReference type="PANTHER" id="PTHR43476:SF3">
    <property type="entry name" value="FAD-BINDING MONOOXYGENASE"/>
    <property type="match status" value="1"/>
</dbReference>
<protein>
    <submittedName>
        <fullName evidence="4">3-(3-hydroxyphenyl)propionate hydroxylase</fullName>
    </submittedName>
</protein>
<dbReference type="GO" id="GO:0071949">
    <property type="term" value="F:FAD binding"/>
    <property type="evidence" value="ECO:0007669"/>
    <property type="project" value="InterPro"/>
</dbReference>
<proteinExistence type="predicted"/>
<dbReference type="Pfam" id="PF01494">
    <property type="entry name" value="FAD_binding_3"/>
    <property type="match status" value="1"/>
</dbReference>
<feature type="region of interest" description="Disordered" evidence="2">
    <location>
        <begin position="383"/>
        <end position="412"/>
    </location>
</feature>
<dbReference type="PANTHER" id="PTHR43476">
    <property type="entry name" value="3-(3-HYDROXY-PHENYL)PROPIONATE/3-HYDROXYCINNAMIC ACID HYDROXYLASE"/>
    <property type="match status" value="1"/>
</dbReference>
<dbReference type="EMBL" id="BMCU01000006">
    <property type="protein sequence ID" value="GGG26513.1"/>
    <property type="molecule type" value="Genomic_DNA"/>
</dbReference>
<evidence type="ECO:0000313" key="5">
    <source>
        <dbReference type="Proteomes" id="UP000654257"/>
    </source>
</evidence>
<keyword evidence="1" id="KW-0560">Oxidoreductase</keyword>